<dbReference type="Proteomes" id="UP000011861">
    <property type="component" value="Segment"/>
</dbReference>
<dbReference type="EMBL" id="AB711120">
    <property type="protein sequence ID" value="BAM99115.1"/>
    <property type="molecule type" value="Genomic_DNA"/>
</dbReference>
<organism evidence="1 2">
    <name type="scientific">Bacillus phage PM1</name>
    <dbReference type="NCBI Taxonomy" id="547228"/>
    <lineage>
        <taxon>Viruses</taxon>
        <taxon>Duplodnaviria</taxon>
        <taxon>Heunggongvirae</taxon>
        <taxon>Uroviricota</taxon>
        <taxon>Caudoviricetes</taxon>
        <taxon>Pemunavirus</taxon>
        <taxon>Pemunavirus PM1</taxon>
    </lineage>
</organism>
<evidence type="ECO:0000313" key="2">
    <source>
        <dbReference type="Proteomes" id="UP000011861"/>
    </source>
</evidence>
<sequence>MADKYINYAALKAAETIGVDYRIQAAVQSDNFIIVAPHAGGIEVATTELTLATAGNDTSYYLFEGLNSSGNGDLHITSTHFDEPIALHMMQNHEFGLSYHGYADSENEMTIIGGLSDTLKEAVYKSLSSYGFNVAYATDRFTATDPNNIVNRAIRRGVQLELSTAQRKAFFEGGDWSKDNRMNRTDAFYNYVTAVRYALT</sequence>
<dbReference type="InterPro" id="IPR038128">
    <property type="entry name" value="Gamma_PGA_hydro_sf"/>
</dbReference>
<accession>M4ZS88</accession>
<dbReference type="InterPro" id="IPR008585">
    <property type="entry name" value="Gamma_PGA_hydro"/>
</dbReference>
<keyword evidence="2" id="KW-1185">Reference proteome</keyword>
<dbReference type="KEGG" id="vg:15042056"/>
<evidence type="ECO:0000313" key="1">
    <source>
        <dbReference type="EMBL" id="BAM99115.1"/>
    </source>
</evidence>
<dbReference type="GeneID" id="15042056"/>
<proteinExistence type="predicted"/>
<dbReference type="RefSeq" id="YP_007678061.1">
    <property type="nucleotide sequence ID" value="NC_020883.1"/>
</dbReference>
<dbReference type="Pfam" id="PF05908">
    <property type="entry name" value="Gamma_PGA_hydro"/>
    <property type="match status" value="1"/>
</dbReference>
<evidence type="ECO:0008006" key="3">
    <source>
        <dbReference type="Google" id="ProtNLM"/>
    </source>
</evidence>
<name>M4ZS88_9CAUD</name>
<reference evidence="1 2" key="1">
    <citation type="journal article" date="2013" name="Virus Genes">
        <title>Complete nucleotide sequence of Bacillus subtilis (natto) bacteriophage PM1, a phage associated with disruption of food production.</title>
        <authorList>
            <person name="Umene K."/>
            <person name="Shiraishi A."/>
        </authorList>
    </citation>
    <scope>NUCLEOTIDE SEQUENCE [LARGE SCALE GENOMIC DNA]</scope>
    <source>
        <strain evidence="1">PM1</strain>
    </source>
</reference>
<dbReference type="Gene3D" id="3.40.630.100">
    <property type="entry name" value="Poly-gamma-glutamate hydrolase, zinc-binding motif"/>
    <property type="match status" value="1"/>
</dbReference>
<dbReference type="OrthoDB" id="10969at10239"/>
<protein>
    <recommendedName>
        <fullName evidence="3">Poly-gamma-glutamate hydrolase</fullName>
    </recommendedName>
</protein>